<dbReference type="EMBL" id="LAZR01008161">
    <property type="protein sequence ID" value="KKM80545.1"/>
    <property type="molecule type" value="Genomic_DNA"/>
</dbReference>
<protein>
    <submittedName>
        <fullName evidence="1">Uncharacterized protein</fullName>
    </submittedName>
</protein>
<evidence type="ECO:0000313" key="1">
    <source>
        <dbReference type="EMBL" id="KKM80545.1"/>
    </source>
</evidence>
<reference evidence="1" key="1">
    <citation type="journal article" date="2015" name="Nature">
        <title>Complex archaea that bridge the gap between prokaryotes and eukaryotes.</title>
        <authorList>
            <person name="Spang A."/>
            <person name="Saw J.H."/>
            <person name="Jorgensen S.L."/>
            <person name="Zaremba-Niedzwiedzka K."/>
            <person name="Martijn J."/>
            <person name="Lind A.E."/>
            <person name="van Eijk R."/>
            <person name="Schleper C."/>
            <person name="Guy L."/>
            <person name="Ettema T.J."/>
        </authorList>
    </citation>
    <scope>NUCLEOTIDE SEQUENCE</scope>
</reference>
<dbReference type="AlphaFoldDB" id="A0A0F9MV76"/>
<feature type="non-terminal residue" evidence="1">
    <location>
        <position position="1"/>
    </location>
</feature>
<accession>A0A0F9MV76</accession>
<comment type="caution">
    <text evidence="1">The sequence shown here is derived from an EMBL/GenBank/DDBJ whole genome shotgun (WGS) entry which is preliminary data.</text>
</comment>
<gene>
    <name evidence="1" type="ORF">LCGC14_1338730</name>
</gene>
<organism evidence="1">
    <name type="scientific">marine sediment metagenome</name>
    <dbReference type="NCBI Taxonomy" id="412755"/>
    <lineage>
        <taxon>unclassified sequences</taxon>
        <taxon>metagenomes</taxon>
        <taxon>ecological metagenomes</taxon>
    </lineage>
</organism>
<name>A0A0F9MV76_9ZZZZ</name>
<sequence>FKAFAIAEAVVAAALGITRALGEGGPFLGPLLAVSIAAQTAVQIQKIKSTQFQGGGTSAPSAGGGLSVAAAGAATGAERPIEAPGVPGVFGGPDAPVAGDLPVVPTQITISVSGFIGDEAELASALGEIISEAEGDDVEFQLS</sequence>
<proteinExistence type="predicted"/>